<proteinExistence type="predicted"/>
<sequence length="69" mass="7700">MNIVTLRRTSSELFSTASIFCRLPYADCPYRPYRASSGWLIFDNLAPIPRTCTDQSEKPAIGSRLVSSA</sequence>
<name>A0A074YYK6_OPIVI</name>
<dbReference type="EMBL" id="KL597122">
    <property type="protein sequence ID" value="KER19881.1"/>
    <property type="molecule type" value="Genomic_DNA"/>
</dbReference>
<dbReference type="GeneID" id="20325613"/>
<dbReference type="Proteomes" id="UP000054324">
    <property type="component" value="Unassembled WGS sequence"/>
</dbReference>
<dbReference type="KEGG" id="ovi:T265_11445"/>
<reference evidence="1 2" key="1">
    <citation type="submission" date="2013-11" db="EMBL/GenBank/DDBJ databases">
        <title>Opisthorchis viverrini - life in the bile duct.</title>
        <authorList>
            <person name="Young N.D."/>
            <person name="Nagarajan N."/>
            <person name="Lin S.J."/>
            <person name="Korhonen P.K."/>
            <person name="Jex A.R."/>
            <person name="Hall R.S."/>
            <person name="Safavi-Hemami H."/>
            <person name="Kaewkong W."/>
            <person name="Bertrand D."/>
            <person name="Gao S."/>
            <person name="Seet Q."/>
            <person name="Wongkham S."/>
            <person name="Teh B.T."/>
            <person name="Wongkham C."/>
            <person name="Intapan P.M."/>
            <person name="Maleewong W."/>
            <person name="Yang X."/>
            <person name="Hu M."/>
            <person name="Wang Z."/>
            <person name="Hofmann A."/>
            <person name="Sternberg P.W."/>
            <person name="Tan P."/>
            <person name="Wang J."/>
            <person name="Gasser R.B."/>
        </authorList>
    </citation>
    <scope>NUCLEOTIDE SEQUENCE [LARGE SCALE GENOMIC DNA]</scope>
</reference>
<gene>
    <name evidence="1" type="ORF">T265_11445</name>
</gene>
<organism evidence="1 2">
    <name type="scientific">Opisthorchis viverrini</name>
    <name type="common">Southeast Asian liver fluke</name>
    <dbReference type="NCBI Taxonomy" id="6198"/>
    <lineage>
        <taxon>Eukaryota</taxon>
        <taxon>Metazoa</taxon>
        <taxon>Spiralia</taxon>
        <taxon>Lophotrochozoa</taxon>
        <taxon>Platyhelminthes</taxon>
        <taxon>Trematoda</taxon>
        <taxon>Digenea</taxon>
        <taxon>Opisthorchiida</taxon>
        <taxon>Opisthorchiata</taxon>
        <taxon>Opisthorchiidae</taxon>
        <taxon>Opisthorchis</taxon>
    </lineage>
</organism>
<dbReference type="AlphaFoldDB" id="A0A074YYK6"/>
<dbReference type="CTD" id="20325613"/>
<protein>
    <submittedName>
        <fullName evidence="1">Uncharacterized protein</fullName>
    </submittedName>
</protein>
<evidence type="ECO:0000313" key="2">
    <source>
        <dbReference type="Proteomes" id="UP000054324"/>
    </source>
</evidence>
<evidence type="ECO:0000313" key="1">
    <source>
        <dbReference type="EMBL" id="KER19881.1"/>
    </source>
</evidence>
<accession>A0A074YYK6</accession>
<keyword evidence="2" id="KW-1185">Reference proteome</keyword>
<dbReference type="RefSeq" id="XP_009176365.1">
    <property type="nucleotide sequence ID" value="XM_009178101.1"/>
</dbReference>